<organism evidence="14 16">
    <name type="scientific">Carya illinoinensis</name>
    <name type="common">Pecan</name>
    <dbReference type="NCBI Taxonomy" id="32201"/>
    <lineage>
        <taxon>Eukaryota</taxon>
        <taxon>Viridiplantae</taxon>
        <taxon>Streptophyta</taxon>
        <taxon>Embryophyta</taxon>
        <taxon>Tracheophyta</taxon>
        <taxon>Spermatophyta</taxon>
        <taxon>Magnoliopsida</taxon>
        <taxon>eudicotyledons</taxon>
        <taxon>Gunneridae</taxon>
        <taxon>Pentapetalae</taxon>
        <taxon>rosids</taxon>
        <taxon>fabids</taxon>
        <taxon>Fagales</taxon>
        <taxon>Juglandaceae</taxon>
        <taxon>Carya</taxon>
    </lineage>
</organism>
<feature type="transmembrane region" description="Helical" evidence="13">
    <location>
        <begin position="224"/>
        <end position="243"/>
    </location>
</feature>
<reference evidence="15" key="2">
    <citation type="submission" date="2021-01" db="EMBL/GenBank/DDBJ databases">
        <authorList>
            <person name="Lovell J.T."/>
            <person name="Bentley N."/>
            <person name="Bhattarai G."/>
            <person name="Jenkins J.W."/>
            <person name="Sreedasyam A."/>
            <person name="Alarcon Y."/>
            <person name="Bock C."/>
            <person name="Boston L."/>
            <person name="Carlson J."/>
            <person name="Cervantes K."/>
            <person name="Clermont K."/>
            <person name="Krom N."/>
            <person name="Kubenka K."/>
            <person name="Mamidi S."/>
            <person name="Mattison C."/>
            <person name="Monteros M."/>
            <person name="Pisani C."/>
            <person name="Plott C."/>
            <person name="Rajasekar S."/>
            <person name="Rhein H.S."/>
            <person name="Rohla C."/>
            <person name="Song M."/>
            <person name="Hilaire R.S."/>
            <person name="Shu S."/>
            <person name="Wells L."/>
            <person name="Wang X."/>
            <person name="Webber J."/>
            <person name="Heerema R.J."/>
            <person name="Klein P."/>
            <person name="Conner P."/>
            <person name="Grauke L."/>
            <person name="Grimwood J."/>
            <person name="Schmutz J."/>
            <person name="Randall J.J."/>
        </authorList>
    </citation>
    <scope>NUCLEOTIDE SEQUENCE</scope>
    <source>
        <tissue evidence="15">Leaf</tissue>
    </source>
</reference>
<evidence type="ECO:0000256" key="10">
    <source>
        <dbReference type="ARBA" id="ARBA00023136"/>
    </source>
</evidence>
<dbReference type="PRINTS" id="PR00463">
    <property type="entry name" value="EP450I"/>
</dbReference>
<evidence type="ECO:0000256" key="3">
    <source>
        <dbReference type="ARBA" id="ARBA00022617"/>
    </source>
</evidence>
<evidence type="ECO:0008006" key="17">
    <source>
        <dbReference type="Google" id="ProtNLM"/>
    </source>
</evidence>
<dbReference type="InterPro" id="IPR050651">
    <property type="entry name" value="Plant_Cytochrome_P450_Monoox"/>
</dbReference>
<comment type="cofactor">
    <cofactor evidence="11">
        <name>heme</name>
        <dbReference type="ChEBI" id="CHEBI:30413"/>
    </cofactor>
</comment>
<dbReference type="InterPro" id="IPR002401">
    <property type="entry name" value="Cyt_P450_E_grp-I"/>
</dbReference>
<reference evidence="14" key="1">
    <citation type="submission" date="2020-12" db="EMBL/GenBank/DDBJ databases">
        <title>WGS assembly of Carya illinoinensis cv. Pawnee.</title>
        <authorList>
            <person name="Platts A."/>
            <person name="Shu S."/>
            <person name="Wright S."/>
            <person name="Barry K."/>
            <person name="Edger P."/>
            <person name="Pires J.C."/>
            <person name="Schmutz J."/>
        </authorList>
    </citation>
    <scope>NUCLEOTIDE SEQUENCE</scope>
    <source>
        <tissue evidence="14">Leaf</tissue>
    </source>
</reference>
<evidence type="ECO:0000256" key="2">
    <source>
        <dbReference type="ARBA" id="ARBA00010617"/>
    </source>
</evidence>
<comment type="similarity">
    <text evidence="2 12">Belongs to the cytochrome P450 family.</text>
</comment>
<dbReference type="EMBL" id="CM031821">
    <property type="protein sequence ID" value="KAG6630858.1"/>
    <property type="molecule type" value="Genomic_DNA"/>
</dbReference>
<dbReference type="Proteomes" id="UP000811246">
    <property type="component" value="Chromosome 13"/>
</dbReference>
<dbReference type="Pfam" id="PF00067">
    <property type="entry name" value="p450"/>
    <property type="match status" value="1"/>
</dbReference>
<evidence type="ECO:0000256" key="7">
    <source>
        <dbReference type="ARBA" id="ARBA00023002"/>
    </source>
</evidence>
<dbReference type="InterPro" id="IPR017972">
    <property type="entry name" value="Cyt_P450_CS"/>
</dbReference>
<dbReference type="FunFam" id="1.10.630.10:FF:000026">
    <property type="entry name" value="Cytochrome P450 82C4"/>
    <property type="match status" value="1"/>
</dbReference>
<dbReference type="Gene3D" id="1.10.630.10">
    <property type="entry name" value="Cytochrome P450"/>
    <property type="match status" value="1"/>
</dbReference>
<feature type="binding site" description="axial binding residue" evidence="11">
    <location>
        <position position="459"/>
    </location>
    <ligand>
        <name>heme</name>
        <dbReference type="ChEBI" id="CHEBI:30413"/>
    </ligand>
    <ligandPart>
        <name>Fe</name>
        <dbReference type="ChEBI" id="CHEBI:18248"/>
    </ligandPart>
</feature>
<keyword evidence="16" id="KW-1185">Reference proteome</keyword>
<gene>
    <name evidence="14" type="ORF">CIPAW_13G049600</name>
    <name evidence="15" type="ORF">I3842_13G049400</name>
</gene>
<dbReference type="GO" id="GO:0016020">
    <property type="term" value="C:membrane"/>
    <property type="evidence" value="ECO:0007669"/>
    <property type="project" value="UniProtKB-SubCell"/>
</dbReference>
<feature type="transmembrane region" description="Helical" evidence="13">
    <location>
        <begin position="6"/>
        <end position="23"/>
    </location>
</feature>
<protein>
    <recommendedName>
        <fullName evidence="17">Cytochrome P450</fullName>
    </recommendedName>
</protein>
<keyword evidence="10 13" id="KW-0472">Membrane</keyword>
<dbReference type="PROSITE" id="PS00086">
    <property type="entry name" value="CYTOCHROME_P450"/>
    <property type="match status" value="1"/>
</dbReference>
<dbReference type="GO" id="GO:0005506">
    <property type="term" value="F:iron ion binding"/>
    <property type="evidence" value="ECO:0007669"/>
    <property type="project" value="InterPro"/>
</dbReference>
<evidence type="ECO:0000256" key="11">
    <source>
        <dbReference type="PIRSR" id="PIRSR602401-1"/>
    </source>
</evidence>
<dbReference type="OrthoDB" id="1055148at2759"/>
<evidence type="ECO:0000256" key="9">
    <source>
        <dbReference type="ARBA" id="ARBA00023033"/>
    </source>
</evidence>
<keyword evidence="4 13" id="KW-0812">Transmembrane</keyword>
<evidence type="ECO:0000313" key="16">
    <source>
        <dbReference type="Proteomes" id="UP000811609"/>
    </source>
</evidence>
<evidence type="ECO:0000256" key="8">
    <source>
        <dbReference type="ARBA" id="ARBA00023004"/>
    </source>
</evidence>
<dbReference type="CDD" id="cd20654">
    <property type="entry name" value="CYP82"/>
    <property type="match status" value="1"/>
</dbReference>
<keyword evidence="5 11" id="KW-0479">Metal-binding</keyword>
<dbReference type="InterPro" id="IPR036396">
    <property type="entry name" value="Cyt_P450_sf"/>
</dbReference>
<dbReference type="SUPFAM" id="SSF48264">
    <property type="entry name" value="Cytochrome P450"/>
    <property type="match status" value="1"/>
</dbReference>
<evidence type="ECO:0000256" key="1">
    <source>
        <dbReference type="ARBA" id="ARBA00004167"/>
    </source>
</evidence>
<dbReference type="GO" id="GO:0016705">
    <property type="term" value="F:oxidoreductase activity, acting on paired donors, with incorporation or reduction of molecular oxygen"/>
    <property type="evidence" value="ECO:0007669"/>
    <property type="project" value="InterPro"/>
</dbReference>
<comment type="subcellular location">
    <subcellularLocation>
        <location evidence="1">Membrane</location>
        <topology evidence="1">Single-pass membrane protein</topology>
    </subcellularLocation>
</comment>
<evidence type="ECO:0000313" key="15">
    <source>
        <dbReference type="EMBL" id="KAG6680587.1"/>
    </source>
</evidence>
<accession>A0A8T1NLR4</accession>
<evidence type="ECO:0000313" key="14">
    <source>
        <dbReference type="EMBL" id="KAG6630858.1"/>
    </source>
</evidence>
<dbReference type="PANTHER" id="PTHR47947:SF1">
    <property type="entry name" value="CYTOCHROME P450 82E3"/>
    <property type="match status" value="1"/>
</dbReference>
<keyword evidence="9 12" id="KW-0503">Monooxygenase</keyword>
<name>A0A8T1NLR4_CARIL</name>
<dbReference type="PANTHER" id="PTHR47947">
    <property type="entry name" value="CYTOCHROME P450 82C3-RELATED"/>
    <property type="match status" value="1"/>
</dbReference>
<evidence type="ECO:0000256" key="12">
    <source>
        <dbReference type="RuleBase" id="RU000461"/>
    </source>
</evidence>
<dbReference type="GO" id="GO:0004497">
    <property type="term" value="F:monooxygenase activity"/>
    <property type="evidence" value="ECO:0007669"/>
    <property type="project" value="UniProtKB-KW"/>
</dbReference>
<comment type="caution">
    <text evidence="14">The sequence shown here is derived from an EMBL/GenBank/DDBJ whole genome shotgun (WGS) entry which is preliminary data.</text>
</comment>
<keyword evidence="3 11" id="KW-0349">Heme</keyword>
<dbReference type="Proteomes" id="UP000811609">
    <property type="component" value="Chromosome 13"/>
</dbReference>
<dbReference type="GO" id="GO:0020037">
    <property type="term" value="F:heme binding"/>
    <property type="evidence" value="ECO:0007669"/>
    <property type="project" value="InterPro"/>
</dbReference>
<evidence type="ECO:0000256" key="6">
    <source>
        <dbReference type="ARBA" id="ARBA00022989"/>
    </source>
</evidence>
<sequence>MEIISHILAIAGVLVLVLLYNLWRVKTGSHSKGMLAPEPSGALPIIGHLHQLRSQYTIARTLGTMADKHGPIFRFRFGMKPGVVISSHEAVKVCFTTNDKVFATRPMSSQGKYLGYDYAGFAFSPYGSYWSKMRKLAVSELLSNRRLETLKDMQISEVDTLVKNLYSVCKSNEHKPVKVAIGEWLEGLTVNIVTKVIARKRYFGYADDGNDGEAKRIGKLIREFMYLAGTPVMFDLIPFLRWIDLQGQVKSMKHVAGEFDSLIGSWVEEHIARRLKSDEQSHEPDFIDVMLSTIEEESMFGHTRETIIKAIASTLILGGSDTISVNLTWIISLLLNNKHALKRVQEELDLKIGRDRWVEDYDMKDLVYLQAIIKESLRLYPPIPLSAPHEAMEDCQVCGYFIPKGTRLFVNIWKLHRDPRIWEEPDNFLPERFLSSHANMDVSRQHFEFTPFGSGRRSCPGDMFALQVSQLALARLLQGFELTTPLNKLVDMDEGLGSTMAKATPLEVVFSPRLSSKLYEC</sequence>
<evidence type="ECO:0000256" key="5">
    <source>
        <dbReference type="ARBA" id="ARBA00022723"/>
    </source>
</evidence>
<keyword evidence="6 13" id="KW-1133">Transmembrane helix</keyword>
<evidence type="ECO:0000256" key="13">
    <source>
        <dbReference type="SAM" id="Phobius"/>
    </source>
</evidence>
<dbReference type="InterPro" id="IPR001128">
    <property type="entry name" value="Cyt_P450"/>
</dbReference>
<dbReference type="AlphaFoldDB" id="A0A8T1NLR4"/>
<dbReference type="PRINTS" id="PR00385">
    <property type="entry name" value="P450"/>
</dbReference>
<evidence type="ECO:0000256" key="4">
    <source>
        <dbReference type="ARBA" id="ARBA00022692"/>
    </source>
</evidence>
<dbReference type="EMBL" id="CM031837">
    <property type="protein sequence ID" value="KAG6680587.1"/>
    <property type="molecule type" value="Genomic_DNA"/>
</dbReference>
<proteinExistence type="inferred from homology"/>
<keyword evidence="8 11" id="KW-0408">Iron</keyword>
<keyword evidence="7 12" id="KW-0560">Oxidoreductase</keyword>